<evidence type="ECO:0000313" key="7">
    <source>
        <dbReference type="Proteomes" id="UP000033710"/>
    </source>
</evidence>
<comment type="subcellular location">
    <subcellularLocation>
        <location evidence="1">Nucleus</location>
    </subcellularLocation>
</comment>
<feature type="compositionally biased region" description="Low complexity" evidence="4">
    <location>
        <begin position="730"/>
        <end position="772"/>
    </location>
</feature>
<dbReference type="SMART" id="SM00906">
    <property type="entry name" value="Fungal_trans"/>
    <property type="match status" value="1"/>
</dbReference>
<dbReference type="SUPFAM" id="SSF57701">
    <property type="entry name" value="Zn2/Cys6 DNA-binding domain"/>
    <property type="match status" value="1"/>
</dbReference>
<dbReference type="CDD" id="cd12148">
    <property type="entry name" value="fungal_TF_MHR"/>
    <property type="match status" value="1"/>
</dbReference>
<evidence type="ECO:0000256" key="2">
    <source>
        <dbReference type="ARBA" id="ARBA00022723"/>
    </source>
</evidence>
<reference evidence="6 7" key="2">
    <citation type="journal article" date="2015" name="Eukaryot. Cell">
        <title>Asexual propagation of a virulent clone complex in a human and feline outbreak of sporotrichosis.</title>
        <authorList>
            <person name="Teixeira Mde M."/>
            <person name="Rodrigues A.M."/>
            <person name="Tsui C.K."/>
            <person name="de Almeida L.G."/>
            <person name="Van Diepeningen A.D."/>
            <person name="van den Ende B.G."/>
            <person name="Fernandes G.F."/>
            <person name="Kano R."/>
            <person name="Hamelin R.C."/>
            <person name="Lopes-Bezerra L.M."/>
            <person name="Vasconcelos A.T."/>
            <person name="de Hoog S."/>
            <person name="de Camargo Z.P."/>
            <person name="Felipe M.S."/>
        </authorList>
    </citation>
    <scope>NUCLEOTIDE SEQUENCE [LARGE SCALE GENOMIC DNA]</scope>
    <source>
        <strain evidence="6 7">1099-18</strain>
    </source>
</reference>
<dbReference type="Proteomes" id="UP000033710">
    <property type="component" value="Unassembled WGS sequence"/>
</dbReference>
<dbReference type="GO" id="GO:0006351">
    <property type="term" value="P:DNA-templated transcription"/>
    <property type="evidence" value="ECO:0007669"/>
    <property type="project" value="InterPro"/>
</dbReference>
<dbReference type="InterPro" id="IPR007219">
    <property type="entry name" value="XnlR_reg_dom"/>
</dbReference>
<dbReference type="InterPro" id="IPR001138">
    <property type="entry name" value="Zn2Cys6_DnaBD"/>
</dbReference>
<dbReference type="EMBL" id="AXCR01000010">
    <property type="protein sequence ID" value="KJR82842.1"/>
    <property type="molecule type" value="Genomic_DNA"/>
</dbReference>
<name>A0A0F2LZE9_SPOSC</name>
<evidence type="ECO:0000256" key="1">
    <source>
        <dbReference type="ARBA" id="ARBA00004123"/>
    </source>
</evidence>
<dbReference type="PROSITE" id="PS00463">
    <property type="entry name" value="ZN2_CY6_FUNGAL_1"/>
    <property type="match status" value="1"/>
</dbReference>
<evidence type="ECO:0000256" key="4">
    <source>
        <dbReference type="SAM" id="MobiDB-lite"/>
    </source>
</evidence>
<dbReference type="SMART" id="SM00066">
    <property type="entry name" value="GAL4"/>
    <property type="match status" value="1"/>
</dbReference>
<dbReference type="GO" id="GO:0008270">
    <property type="term" value="F:zinc ion binding"/>
    <property type="evidence" value="ECO:0007669"/>
    <property type="project" value="InterPro"/>
</dbReference>
<feature type="compositionally biased region" description="Low complexity" evidence="4">
    <location>
        <begin position="861"/>
        <end position="885"/>
    </location>
</feature>
<reference evidence="6 7" key="1">
    <citation type="journal article" date="2014" name="BMC Genomics">
        <title>Comparative genomics of the major fungal agents of human and animal Sporotrichosis: Sporothrix schenckii and Sporothrix brasiliensis.</title>
        <authorList>
            <person name="Teixeira M.M."/>
            <person name="de Almeida L.G."/>
            <person name="Kubitschek-Barreira P."/>
            <person name="Alves F.L."/>
            <person name="Kioshima E.S."/>
            <person name="Abadio A.K."/>
            <person name="Fernandes L."/>
            <person name="Derengowski L.S."/>
            <person name="Ferreira K.S."/>
            <person name="Souza R.C."/>
            <person name="Ruiz J.C."/>
            <person name="de Andrade N.C."/>
            <person name="Paes H.C."/>
            <person name="Nicola A.M."/>
            <person name="Albuquerque P."/>
            <person name="Gerber A.L."/>
            <person name="Martins V.P."/>
            <person name="Peconick L.D."/>
            <person name="Neto A.V."/>
            <person name="Chaucanez C.B."/>
            <person name="Silva P.A."/>
            <person name="Cunha O.L."/>
            <person name="de Oliveira F.F."/>
            <person name="dos Santos T.C."/>
            <person name="Barros A.L."/>
            <person name="Soares M.A."/>
            <person name="de Oliveira L.M."/>
            <person name="Marini M.M."/>
            <person name="Villalobos-Duno H."/>
            <person name="Cunha M.M."/>
            <person name="de Hoog S."/>
            <person name="da Silveira J.F."/>
            <person name="Henrissat B."/>
            <person name="Nino-Vega G.A."/>
            <person name="Cisalpino P.S."/>
            <person name="Mora-Montes H.M."/>
            <person name="Almeida S.R."/>
            <person name="Stajich J.E."/>
            <person name="Lopes-Bezerra L.M."/>
            <person name="Vasconcelos A.T."/>
            <person name="Felipe M.S."/>
        </authorList>
    </citation>
    <scope>NUCLEOTIDE SEQUENCE [LARGE SCALE GENOMIC DNA]</scope>
    <source>
        <strain evidence="6 7">1099-18</strain>
    </source>
</reference>
<feature type="compositionally biased region" description="Low complexity" evidence="4">
    <location>
        <begin position="224"/>
        <end position="236"/>
    </location>
</feature>
<accession>A0A0F2LZE9</accession>
<dbReference type="Gene3D" id="4.10.240.10">
    <property type="entry name" value="Zn(2)-C6 fungal-type DNA-binding domain"/>
    <property type="match status" value="1"/>
</dbReference>
<organism evidence="6 7">
    <name type="scientific">Sporothrix schenckii 1099-18</name>
    <dbReference type="NCBI Taxonomy" id="1397361"/>
    <lineage>
        <taxon>Eukaryota</taxon>
        <taxon>Fungi</taxon>
        <taxon>Dikarya</taxon>
        <taxon>Ascomycota</taxon>
        <taxon>Pezizomycotina</taxon>
        <taxon>Sordariomycetes</taxon>
        <taxon>Sordariomycetidae</taxon>
        <taxon>Ophiostomatales</taxon>
        <taxon>Ophiostomataceae</taxon>
        <taxon>Sporothrix</taxon>
    </lineage>
</organism>
<feature type="region of interest" description="Disordered" evidence="4">
    <location>
        <begin position="837"/>
        <end position="899"/>
    </location>
</feature>
<dbReference type="KEGG" id="ssck:SPSK_03924"/>
<dbReference type="PANTHER" id="PTHR31001">
    <property type="entry name" value="UNCHARACTERIZED TRANSCRIPTIONAL REGULATORY PROTEIN"/>
    <property type="match status" value="1"/>
</dbReference>
<dbReference type="VEuPathDB" id="FungiDB:SPSK_03924"/>
<dbReference type="CDD" id="cd00067">
    <property type="entry name" value="GAL4"/>
    <property type="match status" value="1"/>
</dbReference>
<gene>
    <name evidence="6" type="ORF">SPSK_03924</name>
</gene>
<feature type="domain" description="Zn(2)-C6 fungal-type" evidence="5">
    <location>
        <begin position="107"/>
        <end position="138"/>
    </location>
</feature>
<feature type="compositionally biased region" description="Basic and acidic residues" evidence="4">
    <location>
        <begin position="850"/>
        <end position="860"/>
    </location>
</feature>
<dbReference type="InterPro" id="IPR050613">
    <property type="entry name" value="Sec_Metabolite_Reg"/>
</dbReference>
<dbReference type="GO" id="GO:0003677">
    <property type="term" value="F:DNA binding"/>
    <property type="evidence" value="ECO:0007669"/>
    <property type="project" value="InterPro"/>
</dbReference>
<comment type="caution">
    <text evidence="6">The sequence shown here is derived from an EMBL/GenBank/DDBJ whole genome shotgun (WGS) entry which is preliminary data.</text>
</comment>
<keyword evidence="2" id="KW-0479">Metal-binding</keyword>
<keyword evidence="3" id="KW-0539">Nucleus</keyword>
<dbReference type="Pfam" id="PF04082">
    <property type="entry name" value="Fungal_trans"/>
    <property type="match status" value="1"/>
</dbReference>
<dbReference type="GO" id="GO:0005634">
    <property type="term" value="C:nucleus"/>
    <property type="evidence" value="ECO:0007669"/>
    <property type="project" value="UniProtKB-SubCell"/>
</dbReference>
<feature type="region of interest" description="Disordered" evidence="4">
    <location>
        <begin position="219"/>
        <end position="254"/>
    </location>
</feature>
<dbReference type="RefSeq" id="XP_016585518.1">
    <property type="nucleotide sequence ID" value="XM_016730739.1"/>
</dbReference>
<sequence length="1034" mass="111808">MDNQGPTRQQISLWTASDNIGPHWTTAGGKKQTRLAYYTMSRMEVERNLVMHNDMAYGDGFGAGSGVASTTAASTVASTASNVAANPAASAAGGENAQPKRTRVLLSCAPCRVSKLKCDRESPCGNCLKKDRIDLCEYAPRPKKPAKPAKGMASRLRRLEGMLREMMDDDTAAAAMSSFGVSSADLLANGGKNGATDGQPSFVSTLTDAEAEGYDGVGRPIPPTTTTAAGDNAGGTQNSHPHPTPQARGKGRVVRGKRGTTYVGATHFMAMLDDIEDLKAYFDDPQNVPEDEWQDVSPAAGDSPEHLMLGGQQPRTRAELLAVMPPRFVVDRLIARYFGSNTPTQHTIHRPSFSRKYKEFWQDPANADVDFLAVLFNILALGVHFSTYSAPHELDMDGTGMTPTERYRVYRGAASAALGLNRFSSPNLHTVRAMLMFAESEFLVNRATQTNCFLLLAVCIRLMLKMGLHRDPSRLPNISAFEGEMRRRLWNLAIQIDLIVSFYLGLPSMIHGIPSDTSLAHNLLDEDFNEDSPVLPPPRPDSEYTVMSYPIFKSMLCRIFGQVARLAHTLTPPKYAEVLRTDRLLEDKWRQIPAFMKVRPLGDCVADPPMQVIQRFGIASLYQKSRCVLHRPYLVEAVPLPEHAYSRRTCLQSALTLLAYHEAIHEATQPGGLLHHIGWFITGLGMHDFLLAAMIVYLVVQNDNLFESELLTSRDGGGGSTSCPMSNTEAAATATPSGPATSSSGGSSGSAMTSASVSSSGGSAPGSTGTAAPAAATATADYDVPPALPVDRNALIELLRRSHRIWTDAAERNSDTLKAADLLNVMLRKIYARELRENGSPPDWAPPPDNRQETQPDHHQQQQNARSASAQWSHPSSQPGHSSHSYNTPQSTGMGGLHGQVDPVFVGGVPALSQATLQTLGIKDTVMPAAHPLGQPPPPASLDMSGSDAQMGFSRRDLVPPPQLPAGATNNMGAPSRYDSWIPLSLDALDWGTVDSGIRVVNSQETEWTGENSVINDINYVAAGMWDQPDPNLQ</sequence>
<dbReference type="InterPro" id="IPR036864">
    <property type="entry name" value="Zn2-C6_fun-type_DNA-bd_sf"/>
</dbReference>
<dbReference type="GO" id="GO:0000981">
    <property type="term" value="F:DNA-binding transcription factor activity, RNA polymerase II-specific"/>
    <property type="evidence" value="ECO:0007669"/>
    <property type="project" value="InterPro"/>
</dbReference>
<protein>
    <submittedName>
        <fullName evidence="6">C6 transcription factor</fullName>
    </submittedName>
</protein>
<dbReference type="Pfam" id="PF00172">
    <property type="entry name" value="Zn_clus"/>
    <property type="match status" value="1"/>
</dbReference>
<evidence type="ECO:0000259" key="5">
    <source>
        <dbReference type="PROSITE" id="PS50048"/>
    </source>
</evidence>
<proteinExistence type="predicted"/>
<dbReference type="OrthoDB" id="76105at2759"/>
<dbReference type="PANTHER" id="PTHR31001:SF49">
    <property type="entry name" value="ZN(II)2CYS6 TRANSCRIPTION FACTOR (EUROFUNG)"/>
    <property type="match status" value="1"/>
</dbReference>
<dbReference type="AlphaFoldDB" id="A0A0F2LZE9"/>
<dbReference type="PROSITE" id="PS50048">
    <property type="entry name" value="ZN2_CY6_FUNGAL_2"/>
    <property type="match status" value="1"/>
</dbReference>
<dbReference type="GeneID" id="27666016"/>
<feature type="region of interest" description="Disordered" evidence="4">
    <location>
        <begin position="716"/>
        <end position="772"/>
    </location>
</feature>
<evidence type="ECO:0000313" key="6">
    <source>
        <dbReference type="EMBL" id="KJR82842.1"/>
    </source>
</evidence>
<evidence type="ECO:0000256" key="3">
    <source>
        <dbReference type="ARBA" id="ARBA00023242"/>
    </source>
</evidence>